<dbReference type="NCBIfam" id="TIGR01141">
    <property type="entry name" value="hisC"/>
    <property type="match status" value="1"/>
</dbReference>
<comment type="subunit">
    <text evidence="4 9">Homodimer.</text>
</comment>
<evidence type="ECO:0000256" key="1">
    <source>
        <dbReference type="ARBA" id="ARBA00001933"/>
    </source>
</evidence>
<evidence type="ECO:0000256" key="9">
    <source>
        <dbReference type="HAMAP-Rule" id="MF_01023"/>
    </source>
</evidence>
<dbReference type="RefSeq" id="WP_139448279.1">
    <property type="nucleotide sequence ID" value="NZ_VDMB01000009.1"/>
</dbReference>
<comment type="catalytic activity">
    <reaction evidence="8 9">
        <text>L-histidinol phosphate + 2-oxoglutarate = 3-(imidazol-4-yl)-2-oxopropyl phosphate + L-glutamate</text>
        <dbReference type="Rhea" id="RHEA:23744"/>
        <dbReference type="ChEBI" id="CHEBI:16810"/>
        <dbReference type="ChEBI" id="CHEBI:29985"/>
        <dbReference type="ChEBI" id="CHEBI:57766"/>
        <dbReference type="ChEBI" id="CHEBI:57980"/>
        <dbReference type="EC" id="2.6.1.9"/>
    </reaction>
</comment>
<protein>
    <recommendedName>
        <fullName evidence="9">Histidinol-phosphate aminotransferase</fullName>
        <ecNumber evidence="9">2.6.1.9</ecNumber>
    </recommendedName>
    <alternativeName>
        <fullName evidence="9">Imidazole acetol-phosphate transaminase</fullName>
    </alternativeName>
</protein>
<comment type="caution">
    <text evidence="11">The sequence shown here is derived from an EMBL/GenBank/DDBJ whole genome shotgun (WGS) entry which is preliminary data.</text>
</comment>
<feature type="domain" description="Aminotransferase class I/classII large" evidence="10">
    <location>
        <begin position="33"/>
        <end position="356"/>
    </location>
</feature>
<dbReference type="InterPro" id="IPR015424">
    <property type="entry name" value="PyrdxlP-dep_Trfase"/>
</dbReference>
<dbReference type="InterPro" id="IPR015422">
    <property type="entry name" value="PyrdxlP-dep_Trfase_small"/>
</dbReference>
<dbReference type="CDD" id="cd00609">
    <property type="entry name" value="AAT_like"/>
    <property type="match status" value="1"/>
</dbReference>
<accession>A0A5Q4VF28</accession>
<feature type="modified residue" description="N6-(pyridoxal phosphate)lysine" evidence="9">
    <location>
        <position position="224"/>
    </location>
</feature>
<dbReference type="SUPFAM" id="SSF53383">
    <property type="entry name" value="PLP-dependent transferases"/>
    <property type="match status" value="1"/>
</dbReference>
<evidence type="ECO:0000313" key="12">
    <source>
        <dbReference type="Proteomes" id="UP000321899"/>
    </source>
</evidence>
<dbReference type="InterPro" id="IPR001917">
    <property type="entry name" value="Aminotrans_II_pyridoxalP_BS"/>
</dbReference>
<dbReference type="GO" id="GO:0000105">
    <property type="term" value="P:L-histidine biosynthetic process"/>
    <property type="evidence" value="ECO:0007669"/>
    <property type="project" value="UniProtKB-UniRule"/>
</dbReference>
<evidence type="ECO:0000256" key="5">
    <source>
        <dbReference type="ARBA" id="ARBA00022576"/>
    </source>
</evidence>
<evidence type="ECO:0000256" key="4">
    <source>
        <dbReference type="ARBA" id="ARBA00011738"/>
    </source>
</evidence>
<dbReference type="EMBL" id="VDMB01000009">
    <property type="protein sequence ID" value="TYT74641.1"/>
    <property type="molecule type" value="Genomic_DNA"/>
</dbReference>
<dbReference type="Gene3D" id="3.90.1150.10">
    <property type="entry name" value="Aspartate Aminotransferase, domain 1"/>
    <property type="match status" value="1"/>
</dbReference>
<keyword evidence="12" id="KW-1185">Reference proteome</keyword>
<dbReference type="PROSITE" id="PS00599">
    <property type="entry name" value="AA_TRANSFER_CLASS_2"/>
    <property type="match status" value="1"/>
</dbReference>
<dbReference type="InterPro" id="IPR015421">
    <property type="entry name" value="PyrdxlP-dep_Trfase_major"/>
</dbReference>
<name>A0A5Q4VF28_9BACT</name>
<keyword evidence="9" id="KW-0368">Histidine biosynthesis</keyword>
<sequence length="369" mass="40493">MEPVVPDFIRAIAPYVPGKPIEELEREYGLSGIVKLASNENALGASPLALEAMQQAMGRLHRYPDGSAYYLTAALARHLGVAEESVVTGNGSDDIIAMAVRAFMRTGDKAVMPHPAFLMYDILVKTAGGVAVPVNLDGMDIALDAMAAAVDKDTRMVFVTNPNNPTGRFIPQDKMRAFLDAIPSSVLVLLDEAYVEFVAEEKFYSGISLLNEYPNLLILRTFSKAYGLAGIRVGYGVMAKEVAQWLHRVRQPFNVNLLAQAAACAALEDVDFLNKTKALVQDGKKWLFARLEEMGLKAHETEANFFLIDVKREGKAVFEAMLRKGVIVRSMHGYGFPRCIRITVGLPEENEIFLSALKEVLADIPEISV</sequence>
<dbReference type="GO" id="GO:0030170">
    <property type="term" value="F:pyridoxal phosphate binding"/>
    <property type="evidence" value="ECO:0007669"/>
    <property type="project" value="InterPro"/>
</dbReference>
<evidence type="ECO:0000256" key="8">
    <source>
        <dbReference type="ARBA" id="ARBA00047481"/>
    </source>
</evidence>
<dbReference type="Proteomes" id="UP000321899">
    <property type="component" value="Unassembled WGS sequence"/>
</dbReference>
<evidence type="ECO:0000256" key="3">
    <source>
        <dbReference type="ARBA" id="ARBA00007970"/>
    </source>
</evidence>
<comment type="similarity">
    <text evidence="3 9">Belongs to the class-II pyridoxal-phosphate-dependent aminotransferase family. Histidinol-phosphate aminotransferase subfamily.</text>
</comment>
<evidence type="ECO:0000256" key="7">
    <source>
        <dbReference type="ARBA" id="ARBA00022898"/>
    </source>
</evidence>
<keyword evidence="6 9" id="KW-0808">Transferase</keyword>
<organism evidence="11 12">
    <name type="scientific">Desulfobotulus mexicanus</name>
    <dbReference type="NCBI Taxonomy" id="2586642"/>
    <lineage>
        <taxon>Bacteria</taxon>
        <taxon>Pseudomonadati</taxon>
        <taxon>Thermodesulfobacteriota</taxon>
        <taxon>Desulfobacteria</taxon>
        <taxon>Desulfobacterales</taxon>
        <taxon>Desulfobacteraceae</taxon>
        <taxon>Desulfobotulus</taxon>
    </lineage>
</organism>
<dbReference type="HAMAP" id="MF_01023">
    <property type="entry name" value="HisC_aminotrans_2"/>
    <property type="match status" value="1"/>
</dbReference>
<comment type="pathway">
    <text evidence="2 9">Amino-acid biosynthesis; L-histidine biosynthesis; L-histidine from 5-phospho-alpha-D-ribose 1-diphosphate: step 7/9.</text>
</comment>
<dbReference type="InterPro" id="IPR050106">
    <property type="entry name" value="HistidinolP_aminotransfase"/>
</dbReference>
<proteinExistence type="inferred from homology"/>
<evidence type="ECO:0000256" key="2">
    <source>
        <dbReference type="ARBA" id="ARBA00005011"/>
    </source>
</evidence>
<keyword evidence="9" id="KW-0028">Amino-acid biosynthesis</keyword>
<evidence type="ECO:0000256" key="6">
    <source>
        <dbReference type="ARBA" id="ARBA00022679"/>
    </source>
</evidence>
<dbReference type="AlphaFoldDB" id="A0A5Q4VF28"/>
<dbReference type="OrthoDB" id="9813612at2"/>
<dbReference type="PANTHER" id="PTHR43643">
    <property type="entry name" value="HISTIDINOL-PHOSPHATE AMINOTRANSFERASE 2"/>
    <property type="match status" value="1"/>
</dbReference>
<gene>
    <name evidence="9" type="primary">hisC</name>
    <name evidence="11" type="ORF">FIM25_08550</name>
</gene>
<evidence type="ECO:0000313" key="11">
    <source>
        <dbReference type="EMBL" id="TYT74641.1"/>
    </source>
</evidence>
<reference evidence="11 12" key="1">
    <citation type="submission" date="2019-06" db="EMBL/GenBank/DDBJ databases">
        <title>Desulfobotulus mexicanus sp. nov., a novel sulfate-reducing bacterium isolated from the sediment of an alkaline crater lake in Mexico.</title>
        <authorList>
            <person name="Hirschler-Rea A."/>
        </authorList>
    </citation>
    <scope>NUCLEOTIDE SEQUENCE [LARGE SCALE GENOMIC DNA]</scope>
    <source>
        <strain evidence="11 12">PAR22N</strain>
    </source>
</reference>
<dbReference type="GO" id="GO:0004400">
    <property type="term" value="F:histidinol-phosphate transaminase activity"/>
    <property type="evidence" value="ECO:0007669"/>
    <property type="project" value="UniProtKB-UniRule"/>
</dbReference>
<dbReference type="Gene3D" id="3.40.640.10">
    <property type="entry name" value="Type I PLP-dependent aspartate aminotransferase-like (Major domain)"/>
    <property type="match status" value="1"/>
</dbReference>
<keyword evidence="5 9" id="KW-0032">Aminotransferase</keyword>
<dbReference type="InterPro" id="IPR005861">
    <property type="entry name" value="HisP_aminotrans"/>
</dbReference>
<dbReference type="PANTHER" id="PTHR43643:SF3">
    <property type="entry name" value="HISTIDINOL-PHOSPHATE AMINOTRANSFERASE"/>
    <property type="match status" value="1"/>
</dbReference>
<dbReference type="UniPathway" id="UPA00031">
    <property type="reaction ID" value="UER00012"/>
</dbReference>
<dbReference type="Pfam" id="PF00155">
    <property type="entry name" value="Aminotran_1_2"/>
    <property type="match status" value="1"/>
</dbReference>
<dbReference type="EC" id="2.6.1.9" evidence="9"/>
<comment type="cofactor">
    <cofactor evidence="1 9">
        <name>pyridoxal 5'-phosphate</name>
        <dbReference type="ChEBI" id="CHEBI:597326"/>
    </cofactor>
</comment>
<evidence type="ECO:0000259" key="10">
    <source>
        <dbReference type="Pfam" id="PF00155"/>
    </source>
</evidence>
<dbReference type="InterPro" id="IPR004839">
    <property type="entry name" value="Aminotransferase_I/II_large"/>
</dbReference>
<keyword evidence="7 9" id="KW-0663">Pyridoxal phosphate</keyword>